<dbReference type="PANTHER" id="PTHR10039:SF17">
    <property type="entry name" value="FUNGAL STAND N-TERMINAL GOODBYE DOMAIN-CONTAINING PROTEIN-RELATED"/>
    <property type="match status" value="1"/>
</dbReference>
<dbReference type="CDD" id="cd21037">
    <property type="entry name" value="MLKL_NTD"/>
    <property type="match status" value="1"/>
</dbReference>
<dbReference type="InterPro" id="IPR036537">
    <property type="entry name" value="Adaptor_Cbl_N_dom_sf"/>
</dbReference>
<dbReference type="Proteomes" id="UP000054248">
    <property type="component" value="Unassembled WGS sequence"/>
</dbReference>
<dbReference type="Gene3D" id="1.20.930.20">
    <property type="entry name" value="Adaptor protein Cbl, N-terminal domain"/>
    <property type="match status" value="1"/>
</dbReference>
<gene>
    <name evidence="4" type="ORF">M407DRAFT_20080</name>
</gene>
<sequence>MIGDAQNLKNIPKDETQIPAEHRSSLEHLLNILESAQRKLQEASNKYGARPKRFRSKVKYFFTYLDRNECTEILEACQNDITGALVALPDRWSPQVTPGESSDRSPNFDTQAIPQPTPVAHPAEPAEKPGASATNSTTPVAPSQTPPAPMHAPNQQQVVPEGNSTGPSKRRKPLSAIKTALDIIEAASKPIPVAGPYLEAAAKVGNIVVQMVQGMDSNEETAKDLKDHASRLSEVLDTARGESVRKQKEIMTACMNDVQKELQSLQAKLEEMNGLSRANKAFFFRDHDETMKGYKEKIRIALEVMQVLNNLNTARLVTELHDAEGRKEQRRLLGLLGDAKYGIRGAAVEDVICLPNTRVQTLERIDTWIRSRQPSENVLWIRGMAGRGKSTIASTVEYRWRFHAATAIFHFRRGQKASDTGLVCALARQLGGNDLVPELKKPILEAVANDEDIGLKRLQDQFQKLFVVPLSKVPNNSCPVLLIVDALDECEDVKYAVKFVELIESYASSFSANVKFLVTTRPETPLLRALEPIQGQAENLDSATNVGDDVAQFFQAGFSKIRKQHNLGEDWPNPENVQALVDMSQGLFQWAHTAIEYIMEGSPQLRIQELLLSPSICDGLDALYEQILLEAFKKASKSPLRQDIFLRVLGTLVVAPYSISLEVLAFLFADHALFQNQSDIVGLLRAEALNDLRSLIHVPHSSTDPVHLMHTSVRDLLVERCGGAPYAVDVANNHRSMALKCLELMESDLKTNICKLSDLSKPSSDPSIQELFWDAEAAVPIGEPLSVRITSILPKVTSTLVSSKSKGNLPHPDMAIYLENP</sequence>
<feature type="region of interest" description="Disordered" evidence="2">
    <location>
        <begin position="92"/>
        <end position="172"/>
    </location>
</feature>
<feature type="compositionally biased region" description="Polar residues" evidence="2">
    <location>
        <begin position="94"/>
        <end position="114"/>
    </location>
</feature>
<dbReference type="Gene3D" id="3.40.50.300">
    <property type="entry name" value="P-loop containing nucleotide triphosphate hydrolases"/>
    <property type="match status" value="1"/>
</dbReference>
<reference evidence="4 5" key="1">
    <citation type="submission" date="2014-04" db="EMBL/GenBank/DDBJ databases">
        <authorList>
            <consortium name="DOE Joint Genome Institute"/>
            <person name="Kuo A."/>
            <person name="Girlanda M."/>
            <person name="Perotto S."/>
            <person name="Kohler A."/>
            <person name="Nagy L.G."/>
            <person name="Floudas D."/>
            <person name="Copeland A."/>
            <person name="Barry K.W."/>
            <person name="Cichocki N."/>
            <person name="Veneault-Fourrey C."/>
            <person name="LaButti K."/>
            <person name="Lindquist E.A."/>
            <person name="Lipzen A."/>
            <person name="Lundell T."/>
            <person name="Morin E."/>
            <person name="Murat C."/>
            <person name="Sun H."/>
            <person name="Tunlid A."/>
            <person name="Henrissat B."/>
            <person name="Grigoriev I.V."/>
            <person name="Hibbett D.S."/>
            <person name="Martin F."/>
            <person name="Nordberg H.P."/>
            <person name="Cantor M.N."/>
            <person name="Hua S.X."/>
        </authorList>
    </citation>
    <scope>NUCLEOTIDE SEQUENCE [LARGE SCALE GENOMIC DNA]</scope>
    <source>
        <strain evidence="4 5">MUT 4182</strain>
    </source>
</reference>
<dbReference type="EMBL" id="KN822967">
    <property type="protein sequence ID" value="KIO30957.1"/>
    <property type="molecule type" value="Genomic_DNA"/>
</dbReference>
<evidence type="ECO:0000259" key="3">
    <source>
        <dbReference type="Pfam" id="PF24883"/>
    </source>
</evidence>
<dbReference type="InterPro" id="IPR056884">
    <property type="entry name" value="NPHP3-like_N"/>
</dbReference>
<reference evidence="5" key="2">
    <citation type="submission" date="2015-01" db="EMBL/GenBank/DDBJ databases">
        <title>Evolutionary Origins and Diversification of the Mycorrhizal Mutualists.</title>
        <authorList>
            <consortium name="DOE Joint Genome Institute"/>
            <consortium name="Mycorrhizal Genomics Consortium"/>
            <person name="Kohler A."/>
            <person name="Kuo A."/>
            <person name="Nagy L.G."/>
            <person name="Floudas D."/>
            <person name="Copeland A."/>
            <person name="Barry K.W."/>
            <person name="Cichocki N."/>
            <person name="Veneault-Fourrey C."/>
            <person name="LaButti K."/>
            <person name="Lindquist E.A."/>
            <person name="Lipzen A."/>
            <person name="Lundell T."/>
            <person name="Morin E."/>
            <person name="Murat C."/>
            <person name="Riley R."/>
            <person name="Ohm R."/>
            <person name="Sun H."/>
            <person name="Tunlid A."/>
            <person name="Henrissat B."/>
            <person name="Grigoriev I.V."/>
            <person name="Hibbett D.S."/>
            <person name="Martin F."/>
        </authorList>
    </citation>
    <scope>NUCLEOTIDE SEQUENCE [LARGE SCALE GENOMIC DNA]</scope>
    <source>
        <strain evidence="5">MUT 4182</strain>
    </source>
</reference>
<organism evidence="4 5">
    <name type="scientific">Tulasnella calospora MUT 4182</name>
    <dbReference type="NCBI Taxonomy" id="1051891"/>
    <lineage>
        <taxon>Eukaryota</taxon>
        <taxon>Fungi</taxon>
        <taxon>Dikarya</taxon>
        <taxon>Basidiomycota</taxon>
        <taxon>Agaricomycotina</taxon>
        <taxon>Agaricomycetes</taxon>
        <taxon>Cantharellales</taxon>
        <taxon>Tulasnellaceae</taxon>
        <taxon>Tulasnella</taxon>
    </lineage>
</organism>
<accession>A0A0C3MB51</accession>
<dbReference type="GO" id="GO:0007166">
    <property type="term" value="P:cell surface receptor signaling pathway"/>
    <property type="evidence" value="ECO:0007669"/>
    <property type="project" value="InterPro"/>
</dbReference>
<keyword evidence="5" id="KW-1185">Reference proteome</keyword>
<dbReference type="Pfam" id="PF24883">
    <property type="entry name" value="NPHP3_N"/>
    <property type="match status" value="1"/>
</dbReference>
<evidence type="ECO:0000313" key="5">
    <source>
        <dbReference type="Proteomes" id="UP000054248"/>
    </source>
</evidence>
<keyword evidence="1" id="KW-0677">Repeat</keyword>
<dbReference type="InterPro" id="IPR059179">
    <property type="entry name" value="MLKL-like_MCAfunc"/>
</dbReference>
<dbReference type="STRING" id="1051891.A0A0C3MB51"/>
<dbReference type="PANTHER" id="PTHR10039">
    <property type="entry name" value="AMELOGENIN"/>
    <property type="match status" value="1"/>
</dbReference>
<evidence type="ECO:0000313" key="4">
    <source>
        <dbReference type="EMBL" id="KIO30957.1"/>
    </source>
</evidence>
<dbReference type="InterPro" id="IPR027417">
    <property type="entry name" value="P-loop_NTPase"/>
</dbReference>
<feature type="compositionally biased region" description="Polar residues" evidence="2">
    <location>
        <begin position="153"/>
        <end position="167"/>
    </location>
</feature>
<dbReference type="AlphaFoldDB" id="A0A0C3MB51"/>
<dbReference type="HOGENOM" id="CLU_006134_0_0_1"/>
<proteinExistence type="predicted"/>
<feature type="domain" description="Nephrocystin 3-like N-terminal" evidence="3">
    <location>
        <begin position="364"/>
        <end position="521"/>
    </location>
</feature>
<dbReference type="SUPFAM" id="SSF52540">
    <property type="entry name" value="P-loop containing nucleoside triphosphate hydrolases"/>
    <property type="match status" value="1"/>
</dbReference>
<evidence type="ECO:0000256" key="2">
    <source>
        <dbReference type="SAM" id="MobiDB-lite"/>
    </source>
</evidence>
<dbReference type="OrthoDB" id="163438at2759"/>
<feature type="compositionally biased region" description="Polar residues" evidence="2">
    <location>
        <begin position="132"/>
        <end position="143"/>
    </location>
</feature>
<protein>
    <recommendedName>
        <fullName evidence="3">Nephrocystin 3-like N-terminal domain-containing protein</fullName>
    </recommendedName>
</protein>
<name>A0A0C3MB51_9AGAM</name>
<evidence type="ECO:0000256" key="1">
    <source>
        <dbReference type="ARBA" id="ARBA00022737"/>
    </source>
</evidence>